<dbReference type="AlphaFoldDB" id="A0A1G8QNQ0"/>
<proteinExistence type="predicted"/>
<dbReference type="InterPro" id="IPR038058">
    <property type="entry name" value="PhnH-like_sp"/>
</dbReference>
<reference evidence="1 2" key="1">
    <citation type="submission" date="2016-10" db="EMBL/GenBank/DDBJ databases">
        <authorList>
            <person name="de Groot N.N."/>
        </authorList>
    </citation>
    <scope>NUCLEOTIDE SEQUENCE [LARGE SCALE GENOMIC DNA]</scope>
    <source>
        <strain evidence="1 2">DSM 44892</strain>
    </source>
</reference>
<dbReference type="RefSeq" id="WP_072738772.1">
    <property type="nucleotide sequence ID" value="NZ_CP048813.1"/>
</dbReference>
<dbReference type="Gene3D" id="3.40.50.11310">
    <property type="entry name" value="Bacterial phosphonate metabolism protein PhnH"/>
    <property type="match status" value="1"/>
</dbReference>
<name>A0A1G8QNQ0_9NOCA</name>
<sequence length="226" mass="23539">MSENILPAQAPPAVLGAGLDPVRAQQVYRAVLEAFARPGSRQLLPPSHFPPALLPMLALADLETGTHLIEGDDGGWGPVLAVATGAPAVSQPRAKYVTALAPVTAATVARMHTGTARSPESGATLVLAVDSLDGGDPVRLTGPGLRTECEFAPRVIDPEIWAAREEKVAEFPAGIDLLFVARDGSLVGIPRTTAVTHSYRDGTDPRLLPDPGRSGGGQSDDTEKAY</sequence>
<dbReference type="SUPFAM" id="SSF159709">
    <property type="entry name" value="PhnH-like"/>
    <property type="match status" value="1"/>
</dbReference>
<evidence type="ECO:0000313" key="1">
    <source>
        <dbReference type="EMBL" id="SDJ06364.1"/>
    </source>
</evidence>
<dbReference type="OrthoDB" id="4238947at2"/>
<dbReference type="EMBL" id="FNDN01000015">
    <property type="protein sequence ID" value="SDJ06364.1"/>
    <property type="molecule type" value="Genomic_DNA"/>
</dbReference>
<dbReference type="Proteomes" id="UP000183263">
    <property type="component" value="Unassembled WGS sequence"/>
</dbReference>
<protein>
    <submittedName>
        <fullName evidence="1">Alpha-D-ribose 1-methylphosphonate 5-triphosphate synthase subunit PhnH</fullName>
    </submittedName>
</protein>
<dbReference type="Pfam" id="PF05845">
    <property type="entry name" value="PhnH"/>
    <property type="match status" value="1"/>
</dbReference>
<dbReference type="InterPro" id="IPR008772">
    <property type="entry name" value="Phosphonate_metab_PhnH"/>
</dbReference>
<dbReference type="NCBIfam" id="TIGR03292">
    <property type="entry name" value="PhnH_redo"/>
    <property type="match status" value="1"/>
</dbReference>
<evidence type="ECO:0000313" key="2">
    <source>
        <dbReference type="Proteomes" id="UP000183263"/>
    </source>
</evidence>
<accession>A0A1G8QNQ0</accession>
<keyword evidence="2" id="KW-1185">Reference proteome</keyword>
<gene>
    <name evidence="1" type="ORF">SAMN05444695_11597</name>
</gene>
<dbReference type="GO" id="GO:0019634">
    <property type="term" value="P:organic phosphonate metabolic process"/>
    <property type="evidence" value="ECO:0007669"/>
    <property type="project" value="InterPro"/>
</dbReference>
<organism evidence="1 2">
    <name type="scientific">Rhodococcus triatomae</name>
    <dbReference type="NCBI Taxonomy" id="300028"/>
    <lineage>
        <taxon>Bacteria</taxon>
        <taxon>Bacillati</taxon>
        <taxon>Actinomycetota</taxon>
        <taxon>Actinomycetes</taxon>
        <taxon>Mycobacteriales</taxon>
        <taxon>Nocardiaceae</taxon>
        <taxon>Rhodococcus</taxon>
    </lineage>
</organism>